<organism evidence="2">
    <name type="scientific">freshwater metagenome</name>
    <dbReference type="NCBI Taxonomy" id="449393"/>
    <lineage>
        <taxon>unclassified sequences</taxon>
        <taxon>metagenomes</taxon>
        <taxon>ecological metagenomes</taxon>
    </lineage>
</organism>
<evidence type="ECO:0000313" key="2">
    <source>
        <dbReference type="EMBL" id="CAB5022598.1"/>
    </source>
</evidence>
<accession>A0A6J7QXS0</accession>
<dbReference type="EMBL" id="CAEZYZ010000152">
    <property type="protein sequence ID" value="CAB4753681.1"/>
    <property type="molecule type" value="Genomic_DNA"/>
</dbReference>
<evidence type="ECO:0000313" key="1">
    <source>
        <dbReference type="EMBL" id="CAB4753681.1"/>
    </source>
</evidence>
<gene>
    <name evidence="1" type="ORF">UFOPK2810_00960</name>
    <name evidence="2" type="ORF">UFOPK4061_01488</name>
</gene>
<dbReference type="EMBL" id="CAFBPD010000282">
    <property type="protein sequence ID" value="CAB5022598.1"/>
    <property type="molecule type" value="Genomic_DNA"/>
</dbReference>
<reference evidence="2" key="1">
    <citation type="submission" date="2020-05" db="EMBL/GenBank/DDBJ databases">
        <authorList>
            <person name="Chiriac C."/>
            <person name="Salcher M."/>
            <person name="Ghai R."/>
            <person name="Kavagutti S V."/>
        </authorList>
    </citation>
    <scope>NUCLEOTIDE SEQUENCE</scope>
</reference>
<protein>
    <submittedName>
        <fullName evidence="2">Unannotated protein</fullName>
    </submittedName>
</protein>
<name>A0A6J7QXS0_9ZZZZ</name>
<proteinExistence type="predicted"/>
<sequence length="76" mass="8020">MKATLALNDDLFHHANAAASLRGCTMSSLVEDALRLLLCVQADAQQPGTPMPAWDMGEPIVDIDDSRAVQEALAGA</sequence>
<dbReference type="AlphaFoldDB" id="A0A6J7QXS0"/>